<gene>
    <name evidence="4" type="ordered locus">Desru_2918</name>
</gene>
<dbReference type="CDD" id="cd07341">
    <property type="entry name" value="M56_BlaR1_MecR1_like"/>
    <property type="match status" value="1"/>
</dbReference>
<dbReference type="PANTHER" id="PTHR34978">
    <property type="entry name" value="POSSIBLE SENSOR-TRANSDUCER PROTEIN BLAR"/>
    <property type="match status" value="1"/>
</dbReference>
<keyword evidence="2" id="KW-0812">Transmembrane</keyword>
<dbReference type="KEGG" id="dru:Desru_2918"/>
<feature type="compositionally biased region" description="Polar residues" evidence="1">
    <location>
        <begin position="320"/>
        <end position="333"/>
    </location>
</feature>
<feature type="transmembrane region" description="Helical" evidence="2">
    <location>
        <begin position="202"/>
        <end position="223"/>
    </location>
</feature>
<sequence>MMEKFFLAILNMSLTASYVILFIMLIRLPLKKAPKVISYALWSVAAFRLLCPFSFESAFSLLPKNTPSISTDVLYQPPLQINRDITGIDPIINGALPVPTAEAVVNPLQLYTQIGAYIWIAGIMVMLVYSILSVFILNKRLKNATLSEPGIYEADNLKTPFVLGVFKPSIYIPAGLTAEEKSYIIRHEQAHISRFDHIVKPFAFLVLSIHWFNPLVWVAFLLMSTDMELSCDEKVIREMGYDIKKAYSASLLSLASGRRILNGNPLAFGEGDVKGRIKNILHYHKPVFWVMAVTVIAVIAVGIGLLSNPRQPVPSDETRQTTLEPTSPEWSPEQTVGADMAKLDYASDDMVIFHGYFGLFVYDLNSLQIIRSLDLKPLNCHQTQGDNYCEVSVSTDGNTVQLHPMSSENMYVYTVSSHTLQETTYRPMEDEFDGRFVPIEDAIGSEKTGNYSYNAVRFDTGDYGFLRTIDWTLGALSYVRGDRKYSLFNSE</sequence>
<protein>
    <submittedName>
        <fullName evidence="4">Peptidase M56 BlaR1</fullName>
    </submittedName>
</protein>
<organism evidence="4 5">
    <name type="scientific">Desulforamulus ruminis (strain ATCC 23193 / DSM 2154 / NCIMB 8452 / DL)</name>
    <name type="common">Desulfotomaculum ruminis</name>
    <dbReference type="NCBI Taxonomy" id="696281"/>
    <lineage>
        <taxon>Bacteria</taxon>
        <taxon>Bacillati</taxon>
        <taxon>Bacillota</taxon>
        <taxon>Clostridia</taxon>
        <taxon>Eubacteriales</taxon>
        <taxon>Peptococcaceae</taxon>
        <taxon>Desulforamulus</taxon>
    </lineage>
</organism>
<keyword evidence="5" id="KW-1185">Reference proteome</keyword>
<dbReference type="InterPro" id="IPR052173">
    <property type="entry name" value="Beta-lactam_resp_regulator"/>
</dbReference>
<evidence type="ECO:0000256" key="2">
    <source>
        <dbReference type="SAM" id="Phobius"/>
    </source>
</evidence>
<evidence type="ECO:0000313" key="5">
    <source>
        <dbReference type="Proteomes" id="UP000009234"/>
    </source>
</evidence>
<dbReference type="eggNOG" id="COG4219">
    <property type="taxonomic scope" value="Bacteria"/>
</dbReference>
<dbReference type="AlphaFoldDB" id="F6DT27"/>
<proteinExistence type="predicted"/>
<reference evidence="5" key="1">
    <citation type="submission" date="2011-05" db="EMBL/GenBank/DDBJ databases">
        <title>Complete sequence of Desulfotomaculum ruminis DSM 2154.</title>
        <authorList>
            <person name="Lucas S."/>
            <person name="Copeland A."/>
            <person name="Lapidus A."/>
            <person name="Cheng J.-F."/>
            <person name="Goodwin L."/>
            <person name="Pitluck S."/>
            <person name="Lu M."/>
            <person name="Detter J.C."/>
            <person name="Han C."/>
            <person name="Tapia R."/>
            <person name="Land M."/>
            <person name="Hauser L."/>
            <person name="Kyrpides N."/>
            <person name="Ivanova N."/>
            <person name="Mikhailova N."/>
            <person name="Pagani I."/>
            <person name="Stams A.J.M."/>
            <person name="Plugge C.M."/>
            <person name="Muyzer G."/>
            <person name="Kuever J."/>
            <person name="Parshina S.N."/>
            <person name="Ivanova A.E."/>
            <person name="Nazina T.N."/>
            <person name="Brambilla E."/>
            <person name="Spring S."/>
            <person name="Klenk H.-P."/>
            <person name="Woyke T."/>
        </authorList>
    </citation>
    <scope>NUCLEOTIDE SEQUENCE [LARGE SCALE GENOMIC DNA]</scope>
    <source>
        <strain evidence="5">ATCC 23193 / DSM 2154 / NCIB 8452 / DL</strain>
    </source>
</reference>
<keyword evidence="2" id="KW-1133">Transmembrane helix</keyword>
<evidence type="ECO:0000256" key="1">
    <source>
        <dbReference type="SAM" id="MobiDB-lite"/>
    </source>
</evidence>
<reference evidence="4 5" key="2">
    <citation type="journal article" date="2012" name="Stand. Genomic Sci.">
        <title>Complete genome sequence of the sulfate-reducing firmicute Desulfotomaculum ruminis type strain (DL(T)).</title>
        <authorList>
            <person name="Spring S."/>
            <person name="Visser M."/>
            <person name="Lu M."/>
            <person name="Copeland A."/>
            <person name="Lapidus A."/>
            <person name="Lucas S."/>
            <person name="Cheng J.F."/>
            <person name="Han C."/>
            <person name="Tapia R."/>
            <person name="Goodwin L.A."/>
            <person name="Pitluck S."/>
            <person name="Ivanova N."/>
            <person name="Land M."/>
            <person name="Hauser L."/>
            <person name="Larimer F."/>
            <person name="Rohde M."/>
            <person name="Goker M."/>
            <person name="Detter J.C."/>
            <person name="Kyrpides N.C."/>
            <person name="Woyke T."/>
            <person name="Schaap P.J."/>
            <person name="Plugge C.M."/>
            <person name="Muyzer G."/>
            <person name="Kuever J."/>
            <person name="Pereira I.A."/>
            <person name="Parshina S.N."/>
            <person name="Bernier-Latmani R."/>
            <person name="Stams A.J."/>
            <person name="Klenk H.P."/>
        </authorList>
    </citation>
    <scope>NUCLEOTIDE SEQUENCE [LARGE SCALE GENOMIC DNA]</scope>
    <source>
        <strain evidence="5">ATCC 23193 / DSM 2154 / NCIB 8452 / DL</strain>
    </source>
</reference>
<feature type="transmembrane region" description="Helical" evidence="2">
    <location>
        <begin position="287"/>
        <end position="306"/>
    </location>
</feature>
<name>F6DT27_DESRL</name>
<dbReference type="HOGENOM" id="CLU_013716_3_2_9"/>
<dbReference type="PANTHER" id="PTHR34978:SF3">
    <property type="entry name" value="SLR0241 PROTEIN"/>
    <property type="match status" value="1"/>
</dbReference>
<feature type="transmembrane region" description="Helical" evidence="2">
    <location>
        <begin position="6"/>
        <end position="24"/>
    </location>
</feature>
<feature type="transmembrane region" description="Helical" evidence="2">
    <location>
        <begin position="116"/>
        <end position="137"/>
    </location>
</feature>
<evidence type="ECO:0000259" key="3">
    <source>
        <dbReference type="Pfam" id="PF05569"/>
    </source>
</evidence>
<dbReference type="STRING" id="696281.Desru_2918"/>
<feature type="domain" description="Peptidase M56" evidence="3">
    <location>
        <begin position="8"/>
        <end position="280"/>
    </location>
</feature>
<accession>F6DT27</accession>
<dbReference type="InterPro" id="IPR008756">
    <property type="entry name" value="Peptidase_M56"/>
</dbReference>
<dbReference type="Proteomes" id="UP000009234">
    <property type="component" value="Chromosome"/>
</dbReference>
<dbReference type="EMBL" id="CP002780">
    <property type="protein sequence ID" value="AEG61132.1"/>
    <property type="molecule type" value="Genomic_DNA"/>
</dbReference>
<keyword evidence="2" id="KW-0472">Membrane</keyword>
<feature type="region of interest" description="Disordered" evidence="1">
    <location>
        <begin position="311"/>
        <end position="333"/>
    </location>
</feature>
<evidence type="ECO:0000313" key="4">
    <source>
        <dbReference type="EMBL" id="AEG61132.1"/>
    </source>
</evidence>
<dbReference type="RefSeq" id="WP_013842884.1">
    <property type="nucleotide sequence ID" value="NC_015589.1"/>
</dbReference>
<dbReference type="Pfam" id="PF05569">
    <property type="entry name" value="Peptidase_M56"/>
    <property type="match status" value="1"/>
</dbReference>